<dbReference type="RefSeq" id="WP_121919949.1">
    <property type="nucleotide sequence ID" value="NZ_CP034145.1"/>
</dbReference>
<dbReference type="Proteomes" id="UP000277326">
    <property type="component" value="Unassembled WGS sequence"/>
</dbReference>
<gene>
    <name evidence="2" type="ORF">ATH50_1293</name>
    <name evidence="1" type="ORF">DU502_02470</name>
</gene>
<reference evidence="1 4" key="2">
    <citation type="submission" date="2018-07" db="EMBL/GenBank/DDBJ databases">
        <title>Genome sequences of Haloplanus aerogenes JCM 16430T.</title>
        <authorList>
            <person name="Kim Y.B."/>
            <person name="Roh S.W."/>
        </authorList>
    </citation>
    <scope>NUCLEOTIDE SEQUENCE [LARGE SCALE GENOMIC DNA]</scope>
    <source>
        <strain evidence="1 4">JCM 16430</strain>
    </source>
</reference>
<evidence type="ECO:0000313" key="3">
    <source>
        <dbReference type="Proteomes" id="UP000277326"/>
    </source>
</evidence>
<dbReference type="OrthoDB" id="232030at2157"/>
<dbReference type="Proteomes" id="UP000282007">
    <property type="component" value="Chromosome"/>
</dbReference>
<keyword evidence="4" id="KW-1185">Reference proteome</keyword>
<protein>
    <recommendedName>
        <fullName evidence="5">Formylmethanofuran dehydrogenase subunit E domain-containing protein</fullName>
    </recommendedName>
</protein>
<dbReference type="GeneID" id="38470114"/>
<reference evidence="2" key="3">
    <citation type="submission" date="2018-10" db="EMBL/GenBank/DDBJ databases">
        <authorList>
            <person name="Whitman W."/>
            <person name="Huntemann M."/>
            <person name="Clum A."/>
            <person name="Pillay M."/>
            <person name="Palaniappan K."/>
            <person name="Varghese N."/>
            <person name="Mikhailova N."/>
            <person name="Stamatis D."/>
            <person name="Reddy T."/>
            <person name="Daum C."/>
            <person name="Shapiro N."/>
            <person name="Ivanova N."/>
            <person name="Kyrpides N."/>
            <person name="Woyke T."/>
        </authorList>
    </citation>
    <scope>NUCLEOTIDE SEQUENCE</scope>
    <source>
        <strain evidence="2">CGMCC 1.10124</strain>
    </source>
</reference>
<dbReference type="AlphaFoldDB" id="A0A3M0DWQ3"/>
<dbReference type="EMBL" id="REFS01000002">
    <property type="protein sequence ID" value="RMB24059.1"/>
    <property type="molecule type" value="Genomic_DNA"/>
</dbReference>
<evidence type="ECO:0000313" key="1">
    <source>
        <dbReference type="EMBL" id="AZH24307.1"/>
    </source>
</evidence>
<evidence type="ECO:0008006" key="5">
    <source>
        <dbReference type="Google" id="ProtNLM"/>
    </source>
</evidence>
<dbReference type="EMBL" id="CP034145">
    <property type="protein sequence ID" value="AZH24307.1"/>
    <property type="molecule type" value="Genomic_DNA"/>
</dbReference>
<organism evidence="2 3">
    <name type="scientific">Haloplanus aerogenes</name>
    <dbReference type="NCBI Taxonomy" id="660522"/>
    <lineage>
        <taxon>Archaea</taxon>
        <taxon>Methanobacteriati</taxon>
        <taxon>Methanobacteriota</taxon>
        <taxon>Stenosarchaea group</taxon>
        <taxon>Halobacteria</taxon>
        <taxon>Halobacteriales</taxon>
        <taxon>Haloferacaceae</taxon>
        <taxon>Haloplanus</taxon>
    </lineage>
</organism>
<dbReference type="KEGG" id="haer:DU502_02470"/>
<sequence length="211" mass="22592">MHTTTDDTETNWAVSYDAEPIRIRDPVAEALAVLDPGDPFVITYEDVVQAAGHSCPTAAGAFRIAQRGLDALYPDSLPVRSDVAVVAAGTRDDPTYGVTATLLSYITGAGGVEGFGGLAGGYGGRQNLLTFDGFDADTAEPTFRLRRRDTDDRVEVVYHVDDVPDGGPAMGHLRRIVEGTASERERAAFAEAWHGRVQAILDDERLVTVEG</sequence>
<name>A0A3M0DWQ3_9EURY</name>
<evidence type="ECO:0000313" key="4">
    <source>
        <dbReference type="Proteomes" id="UP000282007"/>
    </source>
</evidence>
<evidence type="ECO:0000313" key="2">
    <source>
        <dbReference type="EMBL" id="RMB24059.1"/>
    </source>
</evidence>
<reference evidence="2 3" key="1">
    <citation type="journal article" date="2015" name="Stand. Genomic Sci.">
        <title>Genomic Encyclopedia of Bacterial and Archaeal Type Strains, Phase III: the genomes of soil and plant-associated and newly described type strains.</title>
        <authorList>
            <person name="Whitman W.B."/>
            <person name="Woyke T."/>
            <person name="Klenk H.P."/>
            <person name="Zhou Y."/>
            <person name="Lilburn T.G."/>
            <person name="Beck B.J."/>
            <person name="De Vos P."/>
            <person name="Vandamme P."/>
            <person name="Eisen J.A."/>
            <person name="Garrity G."/>
            <person name="Hugenholtz P."/>
            <person name="Kyrpides N.C."/>
        </authorList>
    </citation>
    <scope>NUCLEOTIDE SEQUENCE [LARGE SCALE GENOMIC DNA]</scope>
    <source>
        <strain evidence="2 3">CGMCC 1.10124</strain>
    </source>
</reference>
<accession>A0A3M0DWQ3</accession>
<proteinExistence type="predicted"/>